<reference evidence="2" key="1">
    <citation type="journal article" date="2023" name="Int. J. Syst. Evol. Microbiol.">
        <title>&lt;i&gt;Holtiella tumoricola&lt;/i&gt; gen. nov. sp. nov., isolated from a human clinical sample.</title>
        <authorList>
            <person name="Allen-Vercoe E."/>
            <person name="Daigneault M.C."/>
            <person name="Vancuren S.J."/>
            <person name="Cochrane K."/>
            <person name="O'Neal L.L."/>
            <person name="Sankaranarayanan K."/>
            <person name="Lawson P.A."/>
        </authorList>
    </citation>
    <scope>NUCLEOTIDE SEQUENCE</scope>
    <source>
        <strain evidence="2">CC70A</strain>
    </source>
</reference>
<gene>
    <name evidence="2" type="ORF">PBV87_00440</name>
</gene>
<evidence type="ECO:0000259" key="1">
    <source>
        <dbReference type="PROSITE" id="PS51186"/>
    </source>
</evidence>
<dbReference type="Pfam" id="PF00583">
    <property type="entry name" value="Acetyltransf_1"/>
    <property type="match status" value="1"/>
</dbReference>
<evidence type="ECO:0000313" key="3">
    <source>
        <dbReference type="Proteomes" id="UP001169242"/>
    </source>
</evidence>
<organism evidence="2 3">
    <name type="scientific">Holtiella tumoricola</name>
    <dbReference type="NCBI Taxonomy" id="3018743"/>
    <lineage>
        <taxon>Bacteria</taxon>
        <taxon>Bacillati</taxon>
        <taxon>Bacillota</taxon>
        <taxon>Clostridia</taxon>
        <taxon>Lachnospirales</taxon>
        <taxon>Cellulosilyticaceae</taxon>
        <taxon>Holtiella</taxon>
    </lineage>
</organism>
<dbReference type="InterPro" id="IPR000182">
    <property type="entry name" value="GNAT_dom"/>
</dbReference>
<proteinExistence type="predicted"/>
<comment type="caution">
    <text evidence="2">The sequence shown here is derived from an EMBL/GenBank/DDBJ whole genome shotgun (WGS) entry which is preliminary data.</text>
</comment>
<dbReference type="AlphaFoldDB" id="A0AA42DJB1"/>
<dbReference type="Gene3D" id="3.40.630.30">
    <property type="match status" value="1"/>
</dbReference>
<dbReference type="EMBL" id="JAQIFT010000004">
    <property type="protein sequence ID" value="MDA3729981.1"/>
    <property type="molecule type" value="Genomic_DNA"/>
</dbReference>
<dbReference type="Proteomes" id="UP001169242">
    <property type="component" value="Unassembled WGS sequence"/>
</dbReference>
<keyword evidence="3" id="KW-1185">Reference proteome</keyword>
<name>A0AA42DJB1_9FIRM</name>
<protein>
    <submittedName>
        <fullName evidence="2">GNAT family N-acetyltransferase</fullName>
    </submittedName>
</protein>
<dbReference type="RefSeq" id="WP_271010739.1">
    <property type="nucleotide sequence ID" value="NZ_JAQIFT010000004.1"/>
</dbReference>
<dbReference type="PROSITE" id="PS51186">
    <property type="entry name" value="GNAT"/>
    <property type="match status" value="1"/>
</dbReference>
<dbReference type="CDD" id="cd04301">
    <property type="entry name" value="NAT_SF"/>
    <property type="match status" value="1"/>
</dbReference>
<evidence type="ECO:0000313" key="2">
    <source>
        <dbReference type="EMBL" id="MDA3729981.1"/>
    </source>
</evidence>
<dbReference type="InterPro" id="IPR016181">
    <property type="entry name" value="Acyl_CoA_acyltransferase"/>
</dbReference>
<dbReference type="SUPFAM" id="SSF55729">
    <property type="entry name" value="Acyl-CoA N-acyltransferases (Nat)"/>
    <property type="match status" value="1"/>
</dbReference>
<feature type="domain" description="N-acetyltransferase" evidence="1">
    <location>
        <begin position="1"/>
        <end position="146"/>
    </location>
</feature>
<sequence>MRFERLTKEHLNEIANIYIKAFNAPPWNDKWTIQTASKRLSQMLSHEASYGLVAYEEDKLVGMILGYEEQYYDGIKFEIKEFCTDPTLSGGGRGTKLLNEFEKHLYEKGINDIVLLTCRAEATQGYYQRRGYKDYEDMVLMGKKSN</sequence>
<dbReference type="GO" id="GO:0016747">
    <property type="term" value="F:acyltransferase activity, transferring groups other than amino-acyl groups"/>
    <property type="evidence" value="ECO:0007669"/>
    <property type="project" value="InterPro"/>
</dbReference>
<accession>A0AA42DJB1</accession>